<feature type="compositionally biased region" description="Basic and acidic residues" evidence="3">
    <location>
        <begin position="153"/>
        <end position="177"/>
    </location>
</feature>
<dbReference type="GO" id="GO:0035102">
    <property type="term" value="C:PRC1 complex"/>
    <property type="evidence" value="ECO:0007669"/>
    <property type="project" value="TreeGrafter"/>
</dbReference>
<dbReference type="PRINTS" id="PR00504">
    <property type="entry name" value="CHROMODOMAIN"/>
</dbReference>
<feature type="compositionally biased region" description="Polar residues" evidence="3">
    <location>
        <begin position="60"/>
        <end position="74"/>
    </location>
</feature>
<dbReference type="InterPro" id="IPR033773">
    <property type="entry name" value="CBX7_C"/>
</dbReference>
<evidence type="ECO:0000256" key="1">
    <source>
        <dbReference type="ARBA" id="ARBA00004123"/>
    </source>
</evidence>
<evidence type="ECO:0000313" key="7">
    <source>
        <dbReference type="RefSeq" id="XP_022101856.1"/>
    </source>
</evidence>
<gene>
    <name evidence="6 7" type="primary">LOC110985258</name>
</gene>
<feature type="region of interest" description="Disordered" evidence="3">
    <location>
        <begin position="59"/>
        <end position="275"/>
    </location>
</feature>
<dbReference type="OrthoDB" id="1918685at2759"/>
<dbReference type="PANTHER" id="PTHR46389">
    <property type="entry name" value="POLYCOMB GROUP PROTEIN PC"/>
    <property type="match status" value="1"/>
</dbReference>
<evidence type="ECO:0000313" key="6">
    <source>
        <dbReference type="RefSeq" id="XP_022101855.1"/>
    </source>
</evidence>
<dbReference type="RefSeq" id="XP_022101856.1">
    <property type="nucleotide sequence ID" value="XM_022246164.1"/>
</dbReference>
<evidence type="ECO:0000256" key="2">
    <source>
        <dbReference type="ARBA" id="ARBA00023242"/>
    </source>
</evidence>
<dbReference type="Pfam" id="PF17218">
    <property type="entry name" value="CBX7_C"/>
    <property type="match status" value="1"/>
</dbReference>
<dbReference type="InterPro" id="IPR000953">
    <property type="entry name" value="Chromo/chromo_shadow_dom"/>
</dbReference>
<dbReference type="GO" id="GO:0000122">
    <property type="term" value="P:negative regulation of transcription by RNA polymerase II"/>
    <property type="evidence" value="ECO:0007669"/>
    <property type="project" value="TreeGrafter"/>
</dbReference>
<accession>A0A8B7ZAL1</accession>
<dbReference type="GeneID" id="110985258"/>
<dbReference type="PANTHER" id="PTHR46389:SF3">
    <property type="entry name" value="POLYCOMB GROUP PROTEIN PC"/>
    <property type="match status" value="1"/>
</dbReference>
<dbReference type="AlphaFoldDB" id="A0A8B7ZAL1"/>
<reference evidence="6 7" key="1">
    <citation type="submission" date="2025-04" db="UniProtKB">
        <authorList>
            <consortium name="RefSeq"/>
        </authorList>
    </citation>
    <scope>IDENTIFICATION</scope>
</reference>
<dbReference type="InterPro" id="IPR052458">
    <property type="entry name" value="PcG_PRC1-like_component"/>
</dbReference>
<dbReference type="CDD" id="cd18644">
    <property type="entry name" value="CD_polycomb"/>
    <property type="match status" value="1"/>
</dbReference>
<dbReference type="InterPro" id="IPR023779">
    <property type="entry name" value="Chromodomain_CS"/>
</dbReference>
<dbReference type="RefSeq" id="XP_022101855.1">
    <property type="nucleotide sequence ID" value="XM_022246163.1"/>
</dbReference>
<dbReference type="SUPFAM" id="SSF54160">
    <property type="entry name" value="Chromo domain-like"/>
    <property type="match status" value="1"/>
</dbReference>
<name>A0A8B7ZAL1_ACAPL</name>
<feature type="compositionally biased region" description="Basic and acidic residues" evidence="3">
    <location>
        <begin position="107"/>
        <end position="117"/>
    </location>
</feature>
<evidence type="ECO:0000256" key="3">
    <source>
        <dbReference type="SAM" id="MobiDB-lite"/>
    </source>
</evidence>
<evidence type="ECO:0000313" key="5">
    <source>
        <dbReference type="Proteomes" id="UP000694845"/>
    </source>
</evidence>
<dbReference type="SMART" id="SM00298">
    <property type="entry name" value="CHROMO"/>
    <property type="match status" value="1"/>
</dbReference>
<proteinExistence type="predicted"/>
<organism evidence="5 6">
    <name type="scientific">Acanthaster planci</name>
    <name type="common">Crown-of-thorns starfish</name>
    <dbReference type="NCBI Taxonomy" id="133434"/>
    <lineage>
        <taxon>Eukaryota</taxon>
        <taxon>Metazoa</taxon>
        <taxon>Echinodermata</taxon>
        <taxon>Eleutherozoa</taxon>
        <taxon>Asterozoa</taxon>
        <taxon>Asteroidea</taxon>
        <taxon>Valvatacea</taxon>
        <taxon>Valvatida</taxon>
        <taxon>Acanthasteridae</taxon>
        <taxon>Acanthaster</taxon>
    </lineage>
</organism>
<dbReference type="InterPro" id="IPR017984">
    <property type="entry name" value="Chromo_dom_subgr"/>
</dbReference>
<dbReference type="PROSITE" id="PS50013">
    <property type="entry name" value="CHROMO_2"/>
    <property type="match status" value="1"/>
</dbReference>
<dbReference type="GO" id="GO:0003682">
    <property type="term" value="F:chromatin binding"/>
    <property type="evidence" value="ECO:0007669"/>
    <property type="project" value="TreeGrafter"/>
</dbReference>
<feature type="compositionally biased region" description="Basic and acidic residues" evidence="3">
    <location>
        <begin position="238"/>
        <end position="258"/>
    </location>
</feature>
<feature type="compositionally biased region" description="Low complexity" evidence="3">
    <location>
        <begin position="211"/>
        <end position="226"/>
    </location>
</feature>
<dbReference type="Gene3D" id="2.40.50.40">
    <property type="match status" value="1"/>
</dbReference>
<comment type="subcellular location">
    <subcellularLocation>
        <location evidence="1">Nucleus</location>
    </subcellularLocation>
</comment>
<dbReference type="InterPro" id="IPR023780">
    <property type="entry name" value="Chromo_domain"/>
</dbReference>
<dbReference type="Proteomes" id="UP000694845">
    <property type="component" value="Unplaced"/>
</dbReference>
<sequence length="388" mass="43216">MELKDLGEQVYAAEELRDRRIRKGKPEYLVKWKGWSNKYNTWEPEENILDRRLVEIFNRSRVNSDAGTSQSSKTPAKRGRKKSSIGGNTSGKSDLDSELAPRAAKQARRDSSTDHAKPLPGKRYSLKLPTTETDENSNTKVSKVEKSPGLLESKLKDKKGLNKGNVEKAKVRRKSSESSESVLRKTSKKSPTVTLVRDGLLTLPVTATGASPKSVKSKSPVMVSSPVKKKKKVGKPVESPKKESLTLDRETPVPKDEPSPEPDLAALPPNLKPFTEDQPEVVLRPLEVSPLKIKNHAKKPKQSPWKPRHLPASEVLVTDVTSQDVTVTVRECTSMKGFFKNCTRDSNGESEREDTTPLKEMKEDKIQTLRDVTEATDVESKIAQDDTM</sequence>
<protein>
    <submittedName>
        <fullName evidence="6 7">Chromobox protein homolog 7-like isoform X1</fullName>
    </submittedName>
</protein>
<feature type="domain" description="Chromo" evidence="4">
    <location>
        <begin position="11"/>
        <end position="69"/>
    </location>
</feature>
<evidence type="ECO:0000259" key="4">
    <source>
        <dbReference type="PROSITE" id="PS50013"/>
    </source>
</evidence>
<dbReference type="GO" id="GO:0000785">
    <property type="term" value="C:chromatin"/>
    <property type="evidence" value="ECO:0007669"/>
    <property type="project" value="TreeGrafter"/>
</dbReference>
<dbReference type="Pfam" id="PF00385">
    <property type="entry name" value="Chromo"/>
    <property type="match status" value="1"/>
</dbReference>
<keyword evidence="5" id="KW-1185">Reference proteome</keyword>
<keyword evidence="2" id="KW-0539">Nucleus</keyword>
<dbReference type="PROSITE" id="PS00598">
    <property type="entry name" value="CHROMO_1"/>
    <property type="match status" value="1"/>
</dbReference>
<dbReference type="InterPro" id="IPR016197">
    <property type="entry name" value="Chromo-like_dom_sf"/>
</dbReference>
<feature type="compositionally biased region" description="Polar residues" evidence="3">
    <location>
        <begin position="128"/>
        <end position="141"/>
    </location>
</feature>
<dbReference type="KEGG" id="aplc:110985258"/>